<keyword evidence="2" id="KW-0560">Oxidoreductase</keyword>
<reference evidence="4" key="1">
    <citation type="submission" date="2021-06" db="EMBL/GenBank/DDBJ databases">
        <authorList>
            <person name="Kallberg Y."/>
            <person name="Tangrot J."/>
            <person name="Rosling A."/>
        </authorList>
    </citation>
    <scope>NUCLEOTIDE SEQUENCE</scope>
    <source>
        <strain evidence="4">CL551</strain>
    </source>
</reference>
<dbReference type="PANTHER" id="PTHR10681:SF128">
    <property type="entry name" value="THIOREDOXIN-DEPENDENT PEROXIDE REDUCTASE, MITOCHONDRIAL"/>
    <property type="match status" value="1"/>
</dbReference>
<keyword evidence="5" id="KW-1185">Reference proteome</keyword>
<dbReference type="GO" id="GO:0033554">
    <property type="term" value="P:cellular response to stress"/>
    <property type="evidence" value="ECO:0007669"/>
    <property type="project" value="TreeGrafter"/>
</dbReference>
<dbReference type="GO" id="GO:0042744">
    <property type="term" value="P:hydrogen peroxide catabolic process"/>
    <property type="evidence" value="ECO:0007669"/>
    <property type="project" value="TreeGrafter"/>
</dbReference>
<name>A0A9N9ITA9_9GLOM</name>
<evidence type="ECO:0000259" key="3">
    <source>
        <dbReference type="PROSITE" id="PS51352"/>
    </source>
</evidence>
<feature type="domain" description="Thioredoxin" evidence="3">
    <location>
        <begin position="1"/>
        <end position="102"/>
    </location>
</feature>
<dbReference type="InterPro" id="IPR050217">
    <property type="entry name" value="Peroxiredoxin"/>
</dbReference>
<comment type="caution">
    <text evidence="4">The sequence shown here is derived from an EMBL/GenBank/DDBJ whole genome shotgun (WGS) entry which is preliminary data.</text>
</comment>
<dbReference type="InterPro" id="IPR019479">
    <property type="entry name" value="Peroxiredoxin_C"/>
</dbReference>
<dbReference type="InterPro" id="IPR000866">
    <property type="entry name" value="AhpC/TSA"/>
</dbReference>
<organism evidence="4 5">
    <name type="scientific">Acaulospora morrowiae</name>
    <dbReference type="NCBI Taxonomy" id="94023"/>
    <lineage>
        <taxon>Eukaryota</taxon>
        <taxon>Fungi</taxon>
        <taxon>Fungi incertae sedis</taxon>
        <taxon>Mucoromycota</taxon>
        <taxon>Glomeromycotina</taxon>
        <taxon>Glomeromycetes</taxon>
        <taxon>Diversisporales</taxon>
        <taxon>Acaulosporaceae</taxon>
        <taxon>Acaulospora</taxon>
    </lineage>
</organism>
<dbReference type="Proteomes" id="UP000789342">
    <property type="component" value="Unassembled WGS sequence"/>
</dbReference>
<dbReference type="InterPro" id="IPR036249">
    <property type="entry name" value="Thioredoxin-like_sf"/>
</dbReference>
<sequence length="152" mass="17152">HPADFTPVSTTELGEVARRSKDFEERNVKVLGLSANSLGDHEKWVEDINEVNGVHLNFPIIADAERQVAALYDMLDHQDVTNVDTKGRNFDEIIRVIDSLQLGDKHRCTTPANWKKGEDVIVHPSVSNEEANTLFPGYRTIKPYLRLAKSPF</sequence>
<dbReference type="InterPro" id="IPR024706">
    <property type="entry name" value="Peroxiredoxin_AhpC-typ"/>
</dbReference>
<dbReference type="PROSITE" id="PS51352">
    <property type="entry name" value="THIOREDOXIN_2"/>
    <property type="match status" value="1"/>
</dbReference>
<evidence type="ECO:0000313" key="5">
    <source>
        <dbReference type="Proteomes" id="UP000789342"/>
    </source>
</evidence>
<evidence type="ECO:0000256" key="2">
    <source>
        <dbReference type="ARBA" id="ARBA00023002"/>
    </source>
</evidence>
<dbReference type="Gene3D" id="3.30.1020.10">
    <property type="entry name" value="Antioxidant, Horf6, Chain A, domain2"/>
    <property type="match status" value="1"/>
</dbReference>
<evidence type="ECO:0000313" key="4">
    <source>
        <dbReference type="EMBL" id="CAG8747589.1"/>
    </source>
</evidence>
<dbReference type="InterPro" id="IPR013766">
    <property type="entry name" value="Thioredoxin_domain"/>
</dbReference>
<gene>
    <name evidence="4" type="ORF">AMORRO_LOCUS15137</name>
</gene>
<dbReference type="GO" id="GO:0008379">
    <property type="term" value="F:thioredoxin peroxidase activity"/>
    <property type="evidence" value="ECO:0007669"/>
    <property type="project" value="TreeGrafter"/>
</dbReference>
<dbReference type="FunFam" id="3.30.1020.10:FF:000001">
    <property type="entry name" value="1-Cys peroxiredoxin"/>
    <property type="match status" value="1"/>
</dbReference>
<dbReference type="EMBL" id="CAJVPV010033735">
    <property type="protein sequence ID" value="CAG8747589.1"/>
    <property type="molecule type" value="Genomic_DNA"/>
</dbReference>
<dbReference type="Pfam" id="PF00578">
    <property type="entry name" value="AhpC-TSA"/>
    <property type="match status" value="1"/>
</dbReference>
<dbReference type="OrthoDB" id="2996783at2759"/>
<evidence type="ECO:0000256" key="1">
    <source>
        <dbReference type="ARBA" id="ARBA00009796"/>
    </source>
</evidence>
<dbReference type="GO" id="GO:0045454">
    <property type="term" value="P:cell redox homeostasis"/>
    <property type="evidence" value="ECO:0007669"/>
    <property type="project" value="TreeGrafter"/>
</dbReference>
<dbReference type="Pfam" id="PF10417">
    <property type="entry name" value="1-cysPrx_C"/>
    <property type="match status" value="1"/>
</dbReference>
<feature type="non-terminal residue" evidence="4">
    <location>
        <position position="152"/>
    </location>
</feature>
<protein>
    <submittedName>
        <fullName evidence="4">1842_t:CDS:1</fullName>
    </submittedName>
</protein>
<proteinExistence type="inferred from homology"/>
<dbReference type="SUPFAM" id="SSF52833">
    <property type="entry name" value="Thioredoxin-like"/>
    <property type="match status" value="1"/>
</dbReference>
<dbReference type="PANTHER" id="PTHR10681">
    <property type="entry name" value="THIOREDOXIN PEROXIDASE"/>
    <property type="match status" value="1"/>
</dbReference>
<dbReference type="Gene3D" id="3.40.30.10">
    <property type="entry name" value="Glutaredoxin"/>
    <property type="match status" value="1"/>
</dbReference>
<comment type="similarity">
    <text evidence="1">Belongs to the peroxiredoxin family. AhpC/Prx1 subfamily.</text>
</comment>
<dbReference type="PIRSF" id="PIRSF000239">
    <property type="entry name" value="AHPC"/>
    <property type="match status" value="1"/>
</dbReference>
<dbReference type="GO" id="GO:0005829">
    <property type="term" value="C:cytosol"/>
    <property type="evidence" value="ECO:0007669"/>
    <property type="project" value="TreeGrafter"/>
</dbReference>
<accession>A0A9N9ITA9</accession>
<dbReference type="AlphaFoldDB" id="A0A9N9ITA9"/>
<dbReference type="GO" id="GO:0006979">
    <property type="term" value="P:response to oxidative stress"/>
    <property type="evidence" value="ECO:0007669"/>
    <property type="project" value="TreeGrafter"/>
</dbReference>